<reference evidence="4" key="1">
    <citation type="submission" date="2018-09" db="EMBL/GenBank/DDBJ databases">
        <authorList>
            <person name="Livingstone P.G."/>
            <person name="Whitworth D.E."/>
        </authorList>
    </citation>
    <scope>NUCLEOTIDE SEQUENCE [LARGE SCALE GENOMIC DNA]</scope>
    <source>
        <strain evidence="4">AB050A</strain>
    </source>
</reference>
<protein>
    <submittedName>
        <fullName evidence="3">Alpha/beta hydrolase</fullName>
    </submittedName>
</protein>
<dbReference type="EMBL" id="RAWK01000306">
    <property type="protein sequence ID" value="RKH55929.1"/>
    <property type="molecule type" value="Genomic_DNA"/>
</dbReference>
<dbReference type="InterPro" id="IPR029058">
    <property type="entry name" value="AB_hydrolase_fold"/>
</dbReference>
<dbReference type="RefSeq" id="WP_120559761.1">
    <property type="nucleotide sequence ID" value="NZ_RAWK01000306.1"/>
</dbReference>
<comment type="caution">
    <text evidence="3">The sequence shown here is derived from an EMBL/GenBank/DDBJ whole genome shotgun (WGS) entry which is preliminary data.</text>
</comment>
<proteinExistence type="predicted"/>
<dbReference type="InterPro" id="IPR000073">
    <property type="entry name" value="AB_hydrolase_1"/>
</dbReference>
<dbReference type="Gene3D" id="3.40.50.1820">
    <property type="entry name" value="alpha/beta hydrolase"/>
    <property type="match status" value="1"/>
</dbReference>
<name>A0A3A8PIS6_9BACT</name>
<dbReference type="PRINTS" id="PR00111">
    <property type="entry name" value="ABHYDROLASE"/>
</dbReference>
<dbReference type="PANTHER" id="PTHR43798:SF31">
    <property type="entry name" value="AB HYDROLASE SUPERFAMILY PROTEIN YCLE"/>
    <property type="match status" value="1"/>
</dbReference>
<sequence length="352" mass="38353">MADTSRKIEIRDIPTKRLRMRARVVGSEQDFPVIFVHGNCSSSAFFETLLKTLPQGFQGIAPDMRGFGHTEPKTIDATRGMRDFSDDLAALMEALSLKRAVFVAHSAGAGIVMQFAIEHAEKMAGIVMEAPLSPYGFGGTRDVDGTPCWADFAGSGGGTANPDFVQRLKAKDRGTESQTSPLNVMNAFYVKPPFRHPDEQALLDSVLDTHVSDELYPGGMTKSENWPGIAPGPTGMNNAMAPAFYNTSAFGSLRNGPDVLWIRGADDAIVSDTSLFDFGYLGKLGAVPGWPGDDKYPPQPMVSQTRKVMERYAANGGRYREVVLPDTGHSPHLEKLAEVQALLFPFLQEHTR</sequence>
<evidence type="ECO:0000256" key="1">
    <source>
        <dbReference type="ARBA" id="ARBA00022801"/>
    </source>
</evidence>
<keyword evidence="4" id="KW-1185">Reference proteome</keyword>
<organism evidence="3 4">
    <name type="scientific">Corallococcus aberystwythensis</name>
    <dbReference type="NCBI Taxonomy" id="2316722"/>
    <lineage>
        <taxon>Bacteria</taxon>
        <taxon>Pseudomonadati</taxon>
        <taxon>Myxococcota</taxon>
        <taxon>Myxococcia</taxon>
        <taxon>Myxococcales</taxon>
        <taxon>Cystobacterineae</taxon>
        <taxon>Myxococcaceae</taxon>
        <taxon>Corallococcus</taxon>
    </lineage>
</organism>
<keyword evidence="1 3" id="KW-0378">Hydrolase</keyword>
<dbReference type="InterPro" id="IPR050266">
    <property type="entry name" value="AB_hydrolase_sf"/>
</dbReference>
<feature type="domain" description="AB hydrolase-1" evidence="2">
    <location>
        <begin position="32"/>
        <end position="271"/>
    </location>
</feature>
<gene>
    <name evidence="3" type="ORF">D7W81_35180</name>
</gene>
<dbReference type="GO" id="GO:0016020">
    <property type="term" value="C:membrane"/>
    <property type="evidence" value="ECO:0007669"/>
    <property type="project" value="TreeGrafter"/>
</dbReference>
<dbReference type="Pfam" id="PF00561">
    <property type="entry name" value="Abhydrolase_1"/>
    <property type="match status" value="1"/>
</dbReference>
<dbReference type="GO" id="GO:0016787">
    <property type="term" value="F:hydrolase activity"/>
    <property type="evidence" value="ECO:0007669"/>
    <property type="project" value="UniProtKB-KW"/>
</dbReference>
<dbReference type="SUPFAM" id="SSF53474">
    <property type="entry name" value="alpha/beta-Hydrolases"/>
    <property type="match status" value="1"/>
</dbReference>
<evidence type="ECO:0000313" key="3">
    <source>
        <dbReference type="EMBL" id="RKH55929.1"/>
    </source>
</evidence>
<dbReference type="Proteomes" id="UP000267003">
    <property type="component" value="Unassembled WGS sequence"/>
</dbReference>
<evidence type="ECO:0000313" key="4">
    <source>
        <dbReference type="Proteomes" id="UP000267003"/>
    </source>
</evidence>
<dbReference type="PANTHER" id="PTHR43798">
    <property type="entry name" value="MONOACYLGLYCEROL LIPASE"/>
    <property type="match status" value="1"/>
</dbReference>
<evidence type="ECO:0000259" key="2">
    <source>
        <dbReference type="Pfam" id="PF00561"/>
    </source>
</evidence>
<dbReference type="OrthoDB" id="9785847at2"/>
<accession>A0A3A8PIS6</accession>
<dbReference type="AlphaFoldDB" id="A0A3A8PIS6"/>